<dbReference type="PANTHER" id="PTHR31672">
    <property type="entry name" value="BNACNNG10540D PROTEIN"/>
    <property type="match status" value="1"/>
</dbReference>
<accession>A0A921QH45</accession>
<dbReference type="CDD" id="cd22157">
    <property type="entry name" value="F-box_AtFBW1-like"/>
    <property type="match status" value="1"/>
</dbReference>
<dbReference type="Pfam" id="PF00646">
    <property type="entry name" value="F-box"/>
    <property type="match status" value="1"/>
</dbReference>
<protein>
    <recommendedName>
        <fullName evidence="1">F-box domain-containing protein</fullName>
    </recommendedName>
</protein>
<evidence type="ECO:0000313" key="3">
    <source>
        <dbReference type="Proteomes" id="UP000807115"/>
    </source>
</evidence>
<name>A0A921QH45_SORBI</name>
<evidence type="ECO:0000259" key="1">
    <source>
        <dbReference type="PROSITE" id="PS50181"/>
    </source>
</evidence>
<evidence type="ECO:0000313" key="2">
    <source>
        <dbReference type="EMBL" id="KAG0521808.1"/>
    </source>
</evidence>
<dbReference type="InterPro" id="IPR036047">
    <property type="entry name" value="F-box-like_dom_sf"/>
</dbReference>
<dbReference type="AlphaFoldDB" id="A0A921QH45"/>
<dbReference type="EMBL" id="CM027687">
    <property type="protein sequence ID" value="KAG0521808.1"/>
    <property type="molecule type" value="Genomic_DNA"/>
</dbReference>
<feature type="domain" description="F-box" evidence="1">
    <location>
        <begin position="16"/>
        <end position="64"/>
    </location>
</feature>
<dbReference type="PROSITE" id="PS50181">
    <property type="entry name" value="FBOX"/>
    <property type="match status" value="1"/>
</dbReference>
<gene>
    <name evidence="2" type="ORF">BDA96_08G193400</name>
</gene>
<organism evidence="2 3">
    <name type="scientific">Sorghum bicolor</name>
    <name type="common">Sorghum</name>
    <name type="synonym">Sorghum vulgare</name>
    <dbReference type="NCBI Taxonomy" id="4558"/>
    <lineage>
        <taxon>Eukaryota</taxon>
        <taxon>Viridiplantae</taxon>
        <taxon>Streptophyta</taxon>
        <taxon>Embryophyta</taxon>
        <taxon>Tracheophyta</taxon>
        <taxon>Spermatophyta</taxon>
        <taxon>Magnoliopsida</taxon>
        <taxon>Liliopsida</taxon>
        <taxon>Poales</taxon>
        <taxon>Poaceae</taxon>
        <taxon>PACMAD clade</taxon>
        <taxon>Panicoideae</taxon>
        <taxon>Andropogonodae</taxon>
        <taxon>Andropogoneae</taxon>
        <taxon>Sorghinae</taxon>
        <taxon>Sorghum</taxon>
    </lineage>
</organism>
<reference evidence="2" key="1">
    <citation type="journal article" date="2019" name="BMC Genomics">
        <title>A new reference genome for Sorghum bicolor reveals high levels of sequence similarity between sweet and grain genotypes: implications for the genetics of sugar metabolism.</title>
        <authorList>
            <person name="Cooper E.A."/>
            <person name="Brenton Z.W."/>
            <person name="Flinn B.S."/>
            <person name="Jenkins J."/>
            <person name="Shu S."/>
            <person name="Flowers D."/>
            <person name="Luo F."/>
            <person name="Wang Y."/>
            <person name="Xia P."/>
            <person name="Barry K."/>
            <person name="Daum C."/>
            <person name="Lipzen A."/>
            <person name="Yoshinaga Y."/>
            <person name="Schmutz J."/>
            <person name="Saski C."/>
            <person name="Vermerris W."/>
            <person name="Kresovich S."/>
        </authorList>
    </citation>
    <scope>NUCLEOTIDE SEQUENCE</scope>
</reference>
<comment type="caution">
    <text evidence="2">The sequence shown here is derived from an EMBL/GenBank/DDBJ whole genome shotgun (WGS) entry which is preliminary data.</text>
</comment>
<dbReference type="PANTHER" id="PTHR31672:SF2">
    <property type="entry name" value="F-BOX DOMAIN-CONTAINING PROTEIN"/>
    <property type="match status" value="1"/>
</dbReference>
<proteinExistence type="predicted"/>
<sequence>MKTTIDPAAAAAAPSTAATVILPEELIWEVLLRLPVKSLARFRCVCRCWNHLLRSDSDAAFQRLYSDRQASMASAGLVFAAARLAPPHAHELYGGLTIMPCPGCPRFVGGKPCHRGLALLSRPCTGYTLCNVSTGGLLRLPPCPTVGCFISTAGVGYLAATDEYKVVQLAVALDRPLTESLELDCQVLTVAAANGGGIRGGWRSVAIDLHGKTSNILIEIECMDPVFANGYLHWTLDTGMLLLRDGGGGGGGKRPEGILSFNLATESFATVPVPPFLASDLVPYDKDLPHASRLRMVTTTSGDYDRLAVAVMQPIGTALAELDGCLCMIRDLRRRRDVAAMFEVWKLKDYESGVWSLDYRIHEDLLAAPSSSQLTKKLMEPWLVIPICYLPSDDDDSSRTKKKKKILLSTTAHEVHIYDQQTATLETIATAAHYPDPTNHDNDLYLVMYQESLLHIDGMEYSMVVDNRDH</sequence>
<dbReference type="SUPFAM" id="SSF81383">
    <property type="entry name" value="F-box domain"/>
    <property type="match status" value="1"/>
</dbReference>
<dbReference type="InterPro" id="IPR050796">
    <property type="entry name" value="SCF_F-box_component"/>
</dbReference>
<dbReference type="InterPro" id="IPR001810">
    <property type="entry name" value="F-box_dom"/>
</dbReference>
<dbReference type="Gene3D" id="1.20.1280.50">
    <property type="match status" value="1"/>
</dbReference>
<dbReference type="Proteomes" id="UP000807115">
    <property type="component" value="Chromosome 8"/>
</dbReference>
<dbReference type="SMART" id="SM00256">
    <property type="entry name" value="FBOX"/>
    <property type="match status" value="1"/>
</dbReference>
<reference evidence="2" key="2">
    <citation type="submission" date="2020-10" db="EMBL/GenBank/DDBJ databases">
        <authorList>
            <person name="Cooper E.A."/>
            <person name="Brenton Z.W."/>
            <person name="Flinn B.S."/>
            <person name="Jenkins J."/>
            <person name="Shu S."/>
            <person name="Flowers D."/>
            <person name="Luo F."/>
            <person name="Wang Y."/>
            <person name="Xia P."/>
            <person name="Barry K."/>
            <person name="Daum C."/>
            <person name="Lipzen A."/>
            <person name="Yoshinaga Y."/>
            <person name="Schmutz J."/>
            <person name="Saski C."/>
            <person name="Vermerris W."/>
            <person name="Kresovich S."/>
        </authorList>
    </citation>
    <scope>NUCLEOTIDE SEQUENCE</scope>
</reference>